<organism evidence="3 4">
    <name type="scientific">Opacimonas viscosa</name>
    <dbReference type="NCBI Taxonomy" id="2961944"/>
    <lineage>
        <taxon>Bacteria</taxon>
        <taxon>Pseudomonadati</taxon>
        <taxon>Pseudomonadota</taxon>
        <taxon>Gammaproteobacteria</taxon>
        <taxon>Alteromonadales</taxon>
        <taxon>Alteromonadaceae</taxon>
        <taxon>Opacimonas</taxon>
    </lineage>
</organism>
<dbReference type="EMBL" id="JANATA010000029">
    <property type="protein sequence ID" value="MCP3429679.1"/>
    <property type="molecule type" value="Genomic_DNA"/>
</dbReference>
<dbReference type="PANTHER" id="PTHR10199:SF100">
    <property type="entry name" value="THROMBOSPONDIN, ISOFORM A"/>
    <property type="match status" value="1"/>
</dbReference>
<evidence type="ECO:0000313" key="3">
    <source>
        <dbReference type="EMBL" id="MCP3429679.1"/>
    </source>
</evidence>
<gene>
    <name evidence="3" type="ORF">NLF92_12060</name>
</gene>
<feature type="non-terminal residue" evidence="3">
    <location>
        <position position="1"/>
    </location>
</feature>
<keyword evidence="2" id="KW-0106">Calcium</keyword>
<dbReference type="Pfam" id="PF02412">
    <property type="entry name" value="TSP_3"/>
    <property type="match status" value="1"/>
</dbReference>
<evidence type="ECO:0000256" key="2">
    <source>
        <dbReference type="ARBA" id="ARBA00022837"/>
    </source>
</evidence>
<dbReference type="RefSeq" id="WP_254102318.1">
    <property type="nucleotide sequence ID" value="NZ_JANATA010000029.1"/>
</dbReference>
<dbReference type="InterPro" id="IPR028974">
    <property type="entry name" value="TSP_type-3_rpt"/>
</dbReference>
<accession>A0AA41X032</accession>
<comment type="caution">
    <text evidence="3">The sequence shown here is derived from an EMBL/GenBank/DDBJ whole genome shotgun (WGS) entry which is preliminary data.</text>
</comment>
<evidence type="ECO:0000313" key="4">
    <source>
        <dbReference type="Proteomes" id="UP001165413"/>
    </source>
</evidence>
<dbReference type="AlphaFoldDB" id="A0AA41X032"/>
<proteinExistence type="predicted"/>
<protein>
    <submittedName>
        <fullName evidence="3">Thrombospondin type 3 repeat-containing protein</fullName>
    </submittedName>
</protein>
<reference evidence="3" key="1">
    <citation type="submission" date="2022-07" db="EMBL/GenBank/DDBJ databases">
        <title>Characterization of the Novel Bacterium Alteromonas immobilis LMIT006 and Alteromonas gregis LMIT007.</title>
        <authorList>
            <person name="Lin X."/>
        </authorList>
    </citation>
    <scope>NUCLEOTIDE SEQUENCE</scope>
    <source>
        <strain evidence="3">LMIT007</strain>
    </source>
</reference>
<sequence length="961" mass="105170">SDFDSSVKLRNLGFNPDIEITNENDVDETPPELVSLAFSTRNIDVTEALQTFTVTYVVREESEISNFTLWFKSNGGSGTIYWNPTGYSDWVEGDEPDTYVRTATFEADMNKIAGTWSVLSALSVTDSIGNRTSDFDSSVKLRNLGFNPDIAINSDNENDASITSQSINNELFSSTVNIQPSIEYEFIVLSKAESLSDYNFSNNGALSSNCSLIQTSNQSSLKCSLSSSTDTLSFNINREVGQSNSQLMLGIFPKSGTDSDYSNNVIYPTSVNQDNDQINDFFDVDWDNDGLSNAEEQTVGLDILSVDSDGDGIVDSDETVVFELISSFPNLHLKIHALDEDINLSSSYIRLANGFCLQETSFDSVSEDLAEINILLPEDIISGDYIITVQSADVPEEYSFSLINPNADNSVPNLTDFVIDSDINTNEVFVKTTLTGVENPGSGNSLKDNEDHANHTLWVASNTGDPLYDYVGSIPQKIDFNDTSVNYETIFIVDGIEHILAPKIKYFKFCESSFNGVEATIDSDADGAIDTFDFEPSDSSGWVDIDWDELDNSVDNCQLTFNQEQTDLDEDGRGDVCDSDIDGDGILNELDAFPRNAMDSIDSDNDGLGDNLESSLSLDVNQVDSDFDGLLDAFEVANELDLIGDDKIVDSDNDGVANYLSIFNDIDNSFVQLPVTLKIIIVDSTGANNFNFAPVNQNISVSGQSFLISGSDKIDRFFIDPYNNYDLTNTKGSKDQIIFPSGYLEKALLVTVSPETGVMQLLNRDGKVHFLSSNVASDELVFIDGTISSDTIKNRLLAEQPLYDLTLGAPVFDKASNTGAVLKMIALDRNGQVFFGQGPNIQVVLSGSEGIDSVLVTPGSIVDSSNLKGSQDKIFLTGAWSDYDKSLDISGNIIFTRVYIDDGISFEEIVIVSNGANVATNDLVIFSDGHAETTYISEALKRDLNAKRWEVKGFDKSIYTK</sequence>
<dbReference type="Gene3D" id="4.10.1080.10">
    <property type="entry name" value="TSP type-3 repeat"/>
    <property type="match status" value="1"/>
</dbReference>
<keyword evidence="1" id="KW-0732">Signal</keyword>
<dbReference type="GO" id="GO:0007155">
    <property type="term" value="P:cell adhesion"/>
    <property type="evidence" value="ECO:0007669"/>
    <property type="project" value="InterPro"/>
</dbReference>
<evidence type="ECO:0000256" key="1">
    <source>
        <dbReference type="ARBA" id="ARBA00022729"/>
    </source>
</evidence>
<dbReference type="PANTHER" id="PTHR10199">
    <property type="entry name" value="THROMBOSPONDIN"/>
    <property type="match status" value="1"/>
</dbReference>
<name>A0AA41X032_9ALTE</name>
<dbReference type="InterPro" id="IPR003367">
    <property type="entry name" value="Thrombospondin_3-like_rpt"/>
</dbReference>
<keyword evidence="4" id="KW-1185">Reference proteome</keyword>
<dbReference type="Proteomes" id="UP001165413">
    <property type="component" value="Unassembled WGS sequence"/>
</dbReference>
<dbReference type="GO" id="GO:0005509">
    <property type="term" value="F:calcium ion binding"/>
    <property type="evidence" value="ECO:0007669"/>
    <property type="project" value="InterPro"/>
</dbReference>
<dbReference type="SUPFAM" id="SSF103647">
    <property type="entry name" value="TSP type-3 repeat"/>
    <property type="match status" value="1"/>
</dbReference>